<sequence length="278" mass="31814">MQRSLDPSQPARNPTCFVPPAATIQNQRNSHRTAVANQVRWWPTATGKTQSQSHRHHARRTGGCCKALHRLAYARELGPMTQSAALPGNLDLYLHVRVLIALILGLSVTRLVSGIAALVQHPSRYPIWPVHLGWVTWALLNVVTFWWWEFRLSSIQHWTYGLYFFVCVYASMYYFLSVLLFPQDLDDYKGYEDYFLSRRRWFFGFAAFTEALDVVDTWIKGEAHLRSLGLDYLVATGAFILMSAVAARTRNPKFHMLFALGAVAYEISFAIRHFGTLD</sequence>
<protein>
    <submittedName>
        <fullName evidence="2">Uncharacterized protein</fullName>
    </submittedName>
</protein>
<feature type="transmembrane region" description="Helical" evidence="1">
    <location>
        <begin position="131"/>
        <end position="148"/>
    </location>
</feature>
<feature type="transmembrane region" description="Helical" evidence="1">
    <location>
        <begin position="225"/>
        <end position="247"/>
    </location>
</feature>
<dbReference type="AlphaFoldDB" id="A0A7Y4H0W0"/>
<organism evidence="2 3">
    <name type="scientific">Bradyrhizobium archetypum</name>
    <dbReference type="NCBI Taxonomy" id="2721160"/>
    <lineage>
        <taxon>Bacteria</taxon>
        <taxon>Pseudomonadati</taxon>
        <taxon>Pseudomonadota</taxon>
        <taxon>Alphaproteobacteria</taxon>
        <taxon>Hyphomicrobiales</taxon>
        <taxon>Nitrobacteraceae</taxon>
        <taxon>Bradyrhizobium</taxon>
    </lineage>
</organism>
<proteinExistence type="predicted"/>
<keyword evidence="1" id="KW-1133">Transmembrane helix</keyword>
<comment type="caution">
    <text evidence="2">The sequence shown here is derived from an EMBL/GenBank/DDBJ whole genome shotgun (WGS) entry which is preliminary data.</text>
</comment>
<keyword evidence="1" id="KW-0812">Transmembrane</keyword>
<keyword evidence="1" id="KW-0472">Membrane</keyword>
<evidence type="ECO:0000313" key="2">
    <source>
        <dbReference type="EMBL" id="NOJ45575.1"/>
    </source>
</evidence>
<reference evidence="2 3" key="1">
    <citation type="submission" date="2020-03" db="EMBL/GenBank/DDBJ databases">
        <title>Bradyrhizobium diversity isolated from nodules of Muelleranthus trifoliolatus.</title>
        <authorList>
            <person name="Klepa M."/>
            <person name="Helene L."/>
            <person name="Hungria M."/>
        </authorList>
    </citation>
    <scope>NUCLEOTIDE SEQUENCE [LARGE SCALE GENOMIC DNA]</scope>
    <source>
        <strain evidence="2 3">WSM 1744</strain>
    </source>
</reference>
<accession>A0A7Y4H0W0</accession>
<dbReference type="RefSeq" id="WP_171708490.1">
    <property type="nucleotide sequence ID" value="NZ_JAAVLW010000002.1"/>
</dbReference>
<feature type="transmembrane region" description="Helical" evidence="1">
    <location>
        <begin position="160"/>
        <end position="181"/>
    </location>
</feature>
<keyword evidence="3" id="KW-1185">Reference proteome</keyword>
<evidence type="ECO:0000256" key="1">
    <source>
        <dbReference type="SAM" id="Phobius"/>
    </source>
</evidence>
<name>A0A7Y4H0W0_9BRAD</name>
<feature type="transmembrane region" description="Helical" evidence="1">
    <location>
        <begin position="254"/>
        <end position="275"/>
    </location>
</feature>
<feature type="transmembrane region" description="Helical" evidence="1">
    <location>
        <begin position="98"/>
        <end position="119"/>
    </location>
</feature>
<evidence type="ECO:0000313" key="3">
    <source>
        <dbReference type="Proteomes" id="UP000528734"/>
    </source>
</evidence>
<dbReference type="EMBL" id="JAAVLW010000002">
    <property type="protein sequence ID" value="NOJ45575.1"/>
    <property type="molecule type" value="Genomic_DNA"/>
</dbReference>
<dbReference type="Proteomes" id="UP000528734">
    <property type="component" value="Unassembled WGS sequence"/>
</dbReference>
<gene>
    <name evidence="2" type="ORF">HCN50_04780</name>
</gene>